<dbReference type="Pfam" id="PF12824">
    <property type="entry name" value="MRP-L20"/>
    <property type="match status" value="1"/>
</dbReference>
<reference evidence="2" key="1">
    <citation type="journal article" date="2019" name="Environ. Microbiol.">
        <title>Fungal ecological strategies reflected in gene transcription - a case study of two litter decomposers.</title>
        <authorList>
            <person name="Barbi F."/>
            <person name="Kohler A."/>
            <person name="Barry K."/>
            <person name="Baskaran P."/>
            <person name="Daum C."/>
            <person name="Fauchery L."/>
            <person name="Ihrmark K."/>
            <person name="Kuo A."/>
            <person name="LaButti K."/>
            <person name="Lipzen A."/>
            <person name="Morin E."/>
            <person name="Grigoriev I.V."/>
            <person name="Henrissat B."/>
            <person name="Lindahl B."/>
            <person name="Martin F."/>
        </authorList>
    </citation>
    <scope>NUCLEOTIDE SEQUENCE</scope>
    <source>
        <strain evidence="2">JB14</strain>
    </source>
</reference>
<dbReference type="GO" id="GO:0003735">
    <property type="term" value="F:structural constituent of ribosome"/>
    <property type="evidence" value="ECO:0007669"/>
    <property type="project" value="TreeGrafter"/>
</dbReference>
<organism evidence="2 3">
    <name type="scientific">Gymnopus androsaceus JB14</name>
    <dbReference type="NCBI Taxonomy" id="1447944"/>
    <lineage>
        <taxon>Eukaryota</taxon>
        <taxon>Fungi</taxon>
        <taxon>Dikarya</taxon>
        <taxon>Basidiomycota</taxon>
        <taxon>Agaricomycotina</taxon>
        <taxon>Agaricomycetes</taxon>
        <taxon>Agaricomycetidae</taxon>
        <taxon>Agaricales</taxon>
        <taxon>Marasmiineae</taxon>
        <taxon>Omphalotaceae</taxon>
        <taxon>Gymnopus</taxon>
    </lineage>
</organism>
<dbReference type="OrthoDB" id="6021263at2759"/>
<accession>A0A6A4I5D7</accession>
<name>A0A6A4I5D7_9AGAR</name>
<dbReference type="Proteomes" id="UP000799118">
    <property type="component" value="Unassembled WGS sequence"/>
</dbReference>
<dbReference type="InterPro" id="IPR024388">
    <property type="entry name" value="Ribosomal_mL58"/>
</dbReference>
<dbReference type="GO" id="GO:0005762">
    <property type="term" value="C:mitochondrial large ribosomal subunit"/>
    <property type="evidence" value="ECO:0007669"/>
    <property type="project" value="TreeGrafter"/>
</dbReference>
<feature type="region of interest" description="Disordered" evidence="1">
    <location>
        <begin position="13"/>
        <end position="45"/>
    </location>
</feature>
<evidence type="ECO:0000313" key="2">
    <source>
        <dbReference type="EMBL" id="KAE9403985.1"/>
    </source>
</evidence>
<gene>
    <name evidence="2" type="ORF">BT96DRAFT_917155</name>
</gene>
<dbReference type="AlphaFoldDB" id="A0A6A4I5D7"/>
<protein>
    <recommendedName>
        <fullName evidence="4">60S ribosomal protein L20</fullName>
    </recommendedName>
</protein>
<proteinExistence type="predicted"/>
<dbReference type="EMBL" id="ML769420">
    <property type="protein sequence ID" value="KAE9403985.1"/>
    <property type="molecule type" value="Genomic_DNA"/>
</dbReference>
<keyword evidence="3" id="KW-1185">Reference proteome</keyword>
<evidence type="ECO:0008006" key="4">
    <source>
        <dbReference type="Google" id="ProtNLM"/>
    </source>
</evidence>
<sequence>MLGRRLPSFARPLARAYAPKWPRPKPGTAERPPYRAPDPLINNPSATVTALPDEDLTFIHRPPPTAPSPISYTTNPISPLLKPASSVISSQLPPLLRPSADKTLPQRLTEEQVAEIRRLRALDPVKWTRGQLAKKFDCSQQFVALIAATKKSTRIKLVRRRDEEHQANREKWSARKSLVNAISQKRRQHW</sequence>
<dbReference type="PANTHER" id="PTHR28266:SF1">
    <property type="entry name" value="LARGE RIBOSOMAL SUBUNIT PROTEIN ML58"/>
    <property type="match status" value="1"/>
</dbReference>
<dbReference type="PANTHER" id="PTHR28266">
    <property type="entry name" value="54S RIBOSOMAL PROTEIN L20, MITOCHONDRIAL"/>
    <property type="match status" value="1"/>
</dbReference>
<evidence type="ECO:0000256" key="1">
    <source>
        <dbReference type="SAM" id="MobiDB-lite"/>
    </source>
</evidence>
<evidence type="ECO:0000313" key="3">
    <source>
        <dbReference type="Proteomes" id="UP000799118"/>
    </source>
</evidence>